<comment type="caution">
    <text evidence="1">The sequence shown here is derived from an EMBL/GenBank/DDBJ whole genome shotgun (WGS) entry which is preliminary data.</text>
</comment>
<accession>A0A839XXU4</accession>
<evidence type="ECO:0000313" key="1">
    <source>
        <dbReference type="EMBL" id="MBB3675409.1"/>
    </source>
</evidence>
<dbReference type="Proteomes" id="UP000580718">
    <property type="component" value="Unassembled WGS sequence"/>
</dbReference>
<organism evidence="1 2">
    <name type="scientific">Modestobacter versicolor</name>
    <dbReference type="NCBI Taxonomy" id="429133"/>
    <lineage>
        <taxon>Bacteria</taxon>
        <taxon>Bacillati</taxon>
        <taxon>Actinomycetota</taxon>
        <taxon>Actinomycetes</taxon>
        <taxon>Geodermatophilales</taxon>
        <taxon>Geodermatophilaceae</taxon>
        <taxon>Modestobacter</taxon>
    </lineage>
</organism>
<gene>
    <name evidence="1" type="ORF">FHX36_001144</name>
</gene>
<protein>
    <submittedName>
        <fullName evidence="1">Uncharacterized protein</fullName>
    </submittedName>
</protein>
<proteinExistence type="predicted"/>
<evidence type="ECO:0000313" key="2">
    <source>
        <dbReference type="Proteomes" id="UP000580718"/>
    </source>
</evidence>
<name>A0A839XXU4_9ACTN</name>
<dbReference type="AlphaFoldDB" id="A0A839XXU4"/>
<dbReference type="EMBL" id="JACIBU010000001">
    <property type="protein sequence ID" value="MBB3675409.1"/>
    <property type="molecule type" value="Genomic_DNA"/>
</dbReference>
<dbReference type="RefSeq" id="WP_181428788.1">
    <property type="nucleotide sequence ID" value="NZ_JACIBU010000001.1"/>
</dbReference>
<sequence>MREQNCPQCRWVAVVDGSGRRRLEMQWTRPGTVTALSTRDRSSVAAHAA</sequence>
<reference evidence="1 2" key="1">
    <citation type="submission" date="2020-08" db="EMBL/GenBank/DDBJ databases">
        <title>Sequencing the genomes of 1000 actinobacteria strains.</title>
        <authorList>
            <person name="Klenk H.-P."/>
        </authorList>
    </citation>
    <scope>NUCLEOTIDE SEQUENCE [LARGE SCALE GENOMIC DNA]</scope>
    <source>
        <strain evidence="1 2">DSM 16678</strain>
    </source>
</reference>